<name>A0A2S2CXV1_9PROT</name>
<accession>A0A2S2CXV1</accession>
<gene>
    <name evidence="3" type="ORF">DEW08_25040</name>
</gene>
<geneLocation type="plasmid" evidence="3 4">
    <name>unnamed2</name>
</geneLocation>
<dbReference type="OrthoDB" id="9787760at2"/>
<sequence length="603" mass="67472">MPDELYRLAYRFRRGLSDHAIGAYLDHLYRDFERADGPARKPLFEAMFRVAQLQKLGGLQLCRPASGKAEGSEKPADLDALCDSLQAVAERVNDSHLPLDRQGKALHSSPEGKQPAKRDELEERLKDLPARFDKYCRNNPTGCAHIHEQVVEYGKVQNTIRKAEESFLLLTPTPAHVYGFLVRKDEDPWMFRADMDARTLNDYARAVWLSASEVTHKRDQTGAIEPKTLENLRNKNQKNKCSFGPNDQRDGYLCAAGLYETIFRHTVGTPVRGGASGTLSGLLNDTRLLSIVAGGDLGRIPFSILPTDRKALEALIDGTEAAAAEKWPWLIWKHATAYAPTAAAYVHSRNMVYTPSRSYSIFSDPLKPSTPREAGIAFESSRCELDYEKILMLKSTEAEEIAPLIARYFPQSSNNGICNLKSGRMNRCEQGDNTIKNLQDVAATNSGGYIHLYTHGFGPGKLTCAREASILMSPSKDSDGRYQLLLKESRIMGMSFKGAMIVSQACDVVQGDEYWVGPNGWDGLARAFLFAGARGFIGSYWQSDYDSSNEIMLRLFERIGRDGMEPWQALWEAQKSIIRAPKSRYDWSHPYYWGNFAIGGNPI</sequence>
<evidence type="ECO:0000256" key="1">
    <source>
        <dbReference type="SAM" id="MobiDB-lite"/>
    </source>
</evidence>
<keyword evidence="3" id="KW-0614">Plasmid</keyword>
<dbReference type="AlphaFoldDB" id="A0A2S2CXV1"/>
<dbReference type="EMBL" id="CP029357">
    <property type="protein sequence ID" value="AWK89316.1"/>
    <property type="molecule type" value="Genomic_DNA"/>
</dbReference>
<feature type="region of interest" description="Disordered" evidence="1">
    <location>
        <begin position="96"/>
        <end position="119"/>
    </location>
</feature>
<dbReference type="KEGG" id="azz:DEW08_25040"/>
<organism evidence="3 4">
    <name type="scientific">Azospirillum thermophilum</name>
    <dbReference type="NCBI Taxonomy" id="2202148"/>
    <lineage>
        <taxon>Bacteria</taxon>
        <taxon>Pseudomonadati</taxon>
        <taxon>Pseudomonadota</taxon>
        <taxon>Alphaproteobacteria</taxon>
        <taxon>Rhodospirillales</taxon>
        <taxon>Azospirillaceae</taxon>
        <taxon>Azospirillum</taxon>
    </lineage>
</organism>
<reference evidence="4" key="1">
    <citation type="submission" date="2018-05" db="EMBL/GenBank/DDBJ databases">
        <title>Azospirillum thermophila sp. nov., a novel isolated from hot spring.</title>
        <authorList>
            <person name="Zhao Z."/>
        </authorList>
    </citation>
    <scope>NUCLEOTIDE SEQUENCE [LARGE SCALE GENOMIC DNA]</scope>
    <source>
        <strain evidence="4">CFH 70021</strain>
        <plasmid evidence="4">unnamed2</plasmid>
    </source>
</reference>
<keyword evidence="4" id="KW-1185">Reference proteome</keyword>
<dbReference type="Proteomes" id="UP000245629">
    <property type="component" value="Plasmid unnamed2"/>
</dbReference>
<evidence type="ECO:0000313" key="4">
    <source>
        <dbReference type="Proteomes" id="UP000245629"/>
    </source>
</evidence>
<protein>
    <recommendedName>
        <fullName evidence="2">CHAT domain-containing protein</fullName>
    </recommendedName>
</protein>
<proteinExistence type="predicted"/>
<dbReference type="InterPro" id="IPR024983">
    <property type="entry name" value="CHAT_dom"/>
</dbReference>
<evidence type="ECO:0000313" key="3">
    <source>
        <dbReference type="EMBL" id="AWK89316.1"/>
    </source>
</evidence>
<dbReference type="Pfam" id="PF12770">
    <property type="entry name" value="CHAT"/>
    <property type="match status" value="1"/>
</dbReference>
<feature type="domain" description="CHAT" evidence="2">
    <location>
        <begin position="285"/>
        <end position="600"/>
    </location>
</feature>
<evidence type="ECO:0000259" key="2">
    <source>
        <dbReference type="Pfam" id="PF12770"/>
    </source>
</evidence>